<evidence type="ECO:0000313" key="2">
    <source>
        <dbReference type="Proteomes" id="UP000054166"/>
    </source>
</evidence>
<dbReference type="Proteomes" id="UP000054166">
    <property type="component" value="Unassembled WGS sequence"/>
</dbReference>
<gene>
    <name evidence="1" type="ORF">PILCRDRAFT_183176</name>
</gene>
<dbReference type="OrthoDB" id="3365698at2759"/>
<dbReference type="SUPFAM" id="SSF52047">
    <property type="entry name" value="RNI-like"/>
    <property type="match status" value="1"/>
</dbReference>
<protein>
    <recommendedName>
        <fullName evidence="3">F-box domain-containing protein</fullName>
    </recommendedName>
</protein>
<evidence type="ECO:0000313" key="1">
    <source>
        <dbReference type="EMBL" id="KIM90433.1"/>
    </source>
</evidence>
<dbReference type="AlphaFoldDB" id="A0A0C3BV56"/>
<organism evidence="1 2">
    <name type="scientific">Piloderma croceum (strain F 1598)</name>
    <dbReference type="NCBI Taxonomy" id="765440"/>
    <lineage>
        <taxon>Eukaryota</taxon>
        <taxon>Fungi</taxon>
        <taxon>Dikarya</taxon>
        <taxon>Basidiomycota</taxon>
        <taxon>Agaricomycotina</taxon>
        <taxon>Agaricomycetes</taxon>
        <taxon>Agaricomycetidae</taxon>
        <taxon>Atheliales</taxon>
        <taxon>Atheliaceae</taxon>
        <taxon>Piloderma</taxon>
    </lineage>
</organism>
<keyword evidence="2" id="KW-1185">Reference proteome</keyword>
<dbReference type="InterPro" id="IPR032675">
    <property type="entry name" value="LRR_dom_sf"/>
</dbReference>
<dbReference type="EMBL" id="KN832973">
    <property type="protein sequence ID" value="KIM90433.1"/>
    <property type="molecule type" value="Genomic_DNA"/>
</dbReference>
<dbReference type="HOGENOM" id="CLU_018544_14_2_1"/>
<proteinExistence type="predicted"/>
<evidence type="ECO:0008006" key="3">
    <source>
        <dbReference type="Google" id="ProtNLM"/>
    </source>
</evidence>
<accession>A0A0C3BV56</accession>
<reference evidence="2" key="2">
    <citation type="submission" date="2015-01" db="EMBL/GenBank/DDBJ databases">
        <title>Evolutionary Origins and Diversification of the Mycorrhizal Mutualists.</title>
        <authorList>
            <consortium name="DOE Joint Genome Institute"/>
            <consortium name="Mycorrhizal Genomics Consortium"/>
            <person name="Kohler A."/>
            <person name="Kuo A."/>
            <person name="Nagy L.G."/>
            <person name="Floudas D."/>
            <person name="Copeland A."/>
            <person name="Barry K.W."/>
            <person name="Cichocki N."/>
            <person name="Veneault-Fourrey C."/>
            <person name="LaButti K."/>
            <person name="Lindquist E.A."/>
            <person name="Lipzen A."/>
            <person name="Lundell T."/>
            <person name="Morin E."/>
            <person name="Murat C."/>
            <person name="Riley R."/>
            <person name="Ohm R."/>
            <person name="Sun H."/>
            <person name="Tunlid A."/>
            <person name="Henrissat B."/>
            <person name="Grigoriev I.V."/>
            <person name="Hibbett D.S."/>
            <person name="Martin F."/>
        </authorList>
    </citation>
    <scope>NUCLEOTIDE SEQUENCE [LARGE SCALE GENOMIC DNA]</scope>
    <source>
        <strain evidence="2">F 1598</strain>
    </source>
</reference>
<reference evidence="1 2" key="1">
    <citation type="submission" date="2014-04" db="EMBL/GenBank/DDBJ databases">
        <authorList>
            <consortium name="DOE Joint Genome Institute"/>
            <person name="Kuo A."/>
            <person name="Tarkka M."/>
            <person name="Buscot F."/>
            <person name="Kohler A."/>
            <person name="Nagy L.G."/>
            <person name="Floudas D."/>
            <person name="Copeland A."/>
            <person name="Barry K.W."/>
            <person name="Cichocki N."/>
            <person name="Veneault-Fourrey C."/>
            <person name="LaButti K."/>
            <person name="Lindquist E.A."/>
            <person name="Lipzen A."/>
            <person name="Lundell T."/>
            <person name="Morin E."/>
            <person name="Murat C."/>
            <person name="Sun H."/>
            <person name="Tunlid A."/>
            <person name="Henrissat B."/>
            <person name="Grigoriev I.V."/>
            <person name="Hibbett D.S."/>
            <person name="Martin F."/>
            <person name="Nordberg H.P."/>
            <person name="Cantor M.N."/>
            <person name="Hua S.X."/>
        </authorList>
    </citation>
    <scope>NUCLEOTIDE SEQUENCE [LARGE SCALE GENOMIC DNA]</scope>
    <source>
        <strain evidence="1 2">F 1598</strain>
    </source>
</reference>
<sequence length="446" mass="50888">MSLPISVSTSYRQPESSHIIIIPEVLSLIFLQSYYASHNYRFGTIRSREAPLIFLQICKRWSAVALATPELWSSLGYKLSHVGEKSNRDAVMINQWLARAKACPLWLKLRTSSDFDQSSHPVLETFIFHSRRWRHVDFALPPSVFPALNAVKGSLPLLRTLEFTLPDFFSIDAPRLDAFGGASSLRSLALLQNTIRPRMVEIPWLQLTQCSICVDTEGLDIFHCLYNIAKLTLTFNLDATLPPSHFEPPTRLPFLRTLSITCLRMSNPASFWNGLIVPSLSDINFRRNAGQTNSWAPEIYPFISRWASTIRRLTLCNAHLADDELVRCIREITLLEKLEIDEEGRSDYVSNDFMRLLQFDPDSSPCLAPKLQYIGFKGFYYLFDDNVFMDMVASRWRPLLVSGDAAHQVSCLKAVMLRPQRALDRQVVNHLDKLKEEGLGVFIFGN</sequence>
<dbReference type="InParanoid" id="A0A0C3BV56"/>
<dbReference type="Gene3D" id="3.80.10.10">
    <property type="entry name" value="Ribonuclease Inhibitor"/>
    <property type="match status" value="1"/>
</dbReference>
<name>A0A0C3BV56_PILCF</name>